<name>I0YVN3_COCSC</name>
<dbReference type="PROSITE" id="PS51671">
    <property type="entry name" value="ACT"/>
    <property type="match status" value="1"/>
</dbReference>
<evidence type="ECO:0000313" key="12">
    <source>
        <dbReference type="EMBL" id="EIE22452.1"/>
    </source>
</evidence>
<evidence type="ECO:0000259" key="11">
    <source>
        <dbReference type="PROSITE" id="PS51671"/>
    </source>
</evidence>
<dbReference type="Proteomes" id="UP000007264">
    <property type="component" value="Unassembled WGS sequence"/>
</dbReference>
<evidence type="ECO:0000256" key="2">
    <source>
        <dbReference type="ARBA" id="ARBA00004123"/>
    </source>
</evidence>
<dbReference type="SUPFAM" id="SSF51445">
    <property type="entry name" value="(Trans)glycosidases"/>
    <property type="match status" value="1"/>
</dbReference>
<dbReference type="CDD" id="cd00198">
    <property type="entry name" value="vWFA"/>
    <property type="match status" value="1"/>
</dbReference>
<reference evidence="12 13" key="1">
    <citation type="journal article" date="2012" name="Genome Biol.">
        <title>The genome of the polar eukaryotic microalga coccomyxa subellipsoidea reveals traits of cold adaptation.</title>
        <authorList>
            <person name="Blanc G."/>
            <person name="Agarkova I."/>
            <person name="Grimwood J."/>
            <person name="Kuo A."/>
            <person name="Brueggeman A."/>
            <person name="Dunigan D."/>
            <person name="Gurnon J."/>
            <person name="Ladunga I."/>
            <person name="Lindquist E."/>
            <person name="Lucas S."/>
            <person name="Pangilinan J."/>
            <person name="Proschold T."/>
            <person name="Salamov A."/>
            <person name="Schmutz J."/>
            <person name="Weeks D."/>
            <person name="Yamada T."/>
            <person name="Claverie J.M."/>
            <person name="Grigoriev I."/>
            <person name="Van Etten J."/>
            <person name="Lomsadze A."/>
            <person name="Borodovsky M."/>
        </authorList>
    </citation>
    <scope>NUCLEOTIDE SEQUENCE [LARGE SCALE GENOMIC DNA]</scope>
    <source>
        <strain evidence="12 13">C-169</strain>
    </source>
</reference>
<dbReference type="EMBL" id="AGSI01000010">
    <property type="protein sequence ID" value="EIE22452.1"/>
    <property type="molecule type" value="Genomic_DNA"/>
</dbReference>
<dbReference type="InterPro" id="IPR002912">
    <property type="entry name" value="ACT_dom"/>
</dbReference>
<comment type="similarity">
    <text evidence="3">Belongs to the glycosyl hydrolase 13 family.</text>
</comment>
<dbReference type="RefSeq" id="XP_005646996.1">
    <property type="nucleotide sequence ID" value="XM_005646939.1"/>
</dbReference>
<feature type="domain" description="ACT" evidence="11">
    <location>
        <begin position="109"/>
        <end position="188"/>
    </location>
</feature>
<evidence type="ECO:0000313" key="13">
    <source>
        <dbReference type="Proteomes" id="UP000007264"/>
    </source>
</evidence>
<dbReference type="SUPFAM" id="SSF51011">
    <property type="entry name" value="Glycosyl hydrolase domain"/>
    <property type="match status" value="1"/>
</dbReference>
<keyword evidence="5 12" id="KW-0378">Hydrolase</keyword>
<dbReference type="PANTHER" id="PTHR43447">
    <property type="entry name" value="ALPHA-AMYLASE"/>
    <property type="match status" value="1"/>
</dbReference>
<dbReference type="SMART" id="SM00810">
    <property type="entry name" value="Alpha-amyl_C2"/>
    <property type="match status" value="1"/>
</dbReference>
<dbReference type="InterPro" id="IPR017853">
    <property type="entry name" value="GH"/>
</dbReference>
<dbReference type="InterPro" id="IPR006047">
    <property type="entry name" value="GH13_cat_dom"/>
</dbReference>
<evidence type="ECO:0000256" key="5">
    <source>
        <dbReference type="ARBA" id="ARBA00022801"/>
    </source>
</evidence>
<accession>I0YVN3</accession>
<dbReference type="eggNOG" id="KOG1217">
    <property type="taxonomic scope" value="Eukaryota"/>
</dbReference>
<dbReference type="Pfam" id="PF00128">
    <property type="entry name" value="Alpha-amylase"/>
    <property type="match status" value="1"/>
</dbReference>
<dbReference type="SUPFAM" id="SSF53300">
    <property type="entry name" value="vWA-like"/>
    <property type="match status" value="1"/>
</dbReference>
<keyword evidence="7" id="KW-0326">Glycosidase</keyword>
<evidence type="ECO:0000256" key="9">
    <source>
        <dbReference type="SAM" id="MobiDB-lite"/>
    </source>
</evidence>
<protein>
    <recommendedName>
        <fullName evidence="4">alpha-amylase</fullName>
        <ecNumber evidence="4">3.2.1.1</ecNumber>
    </recommendedName>
    <alternativeName>
        <fullName evidence="8">1,4-alpha-D-glucan glucanohydrolase</fullName>
    </alternativeName>
</protein>
<dbReference type="InterPro" id="IPR045865">
    <property type="entry name" value="ACT-like_dom_sf"/>
</dbReference>
<dbReference type="GO" id="GO:0005509">
    <property type="term" value="F:calcium ion binding"/>
    <property type="evidence" value="ECO:0007669"/>
    <property type="project" value="InterPro"/>
</dbReference>
<evidence type="ECO:0000256" key="4">
    <source>
        <dbReference type="ARBA" id="ARBA00012595"/>
    </source>
</evidence>
<dbReference type="Gene3D" id="2.60.40.1180">
    <property type="entry name" value="Golgi alpha-mannosidase II"/>
    <property type="match status" value="1"/>
</dbReference>
<dbReference type="InterPro" id="IPR013780">
    <property type="entry name" value="Glyco_hydro_b"/>
</dbReference>
<evidence type="ECO:0000256" key="6">
    <source>
        <dbReference type="ARBA" id="ARBA00023242"/>
    </source>
</evidence>
<dbReference type="CDD" id="cd04873">
    <property type="entry name" value="ACT_UUR-ACR-like"/>
    <property type="match status" value="1"/>
</dbReference>
<sequence>MAGLPLSFTTSVTTCNVRCASQTNRKTSSSQFIGDRCACLQLLGKPNLEQKFVFLHASLAQSRLGKGPTYLEGHRWSLAATSFDVAASMDFGSGLFIDFDNNTDPDATVVTITGPDQHNLLLRLTAALNSMGLNVVSASISSSDDGTVLDVFRVTNSEDQKVPEDSWDGVRESVLEMLAASSSRSSKPAIFGAAPAPEEQQRRPLGSAREGDAVALEVAAAEMAQAAANLVAIERSIVALTEKGGDAQALAAKETERAEAAAQLERRMSAMEAVLVARRTPVAEAKPEAARGPGADLRFQAGGATASGPALGNGYEIILQGFNWESHRQQWYQVLKDQAGFMASAGITSVWLPPPSDSVSPQGYLPRDLYSLNSAYGSEAELRECLHVLHDCNLKAIADIVINHRCAHFQDEKGRWNKYGGRLPWGTEAICNNNAVFGGTGNHKTGEDYTAAPNIDHTQEFVRQDIIKWLKLLRSIGFDGFRFDFVKGYSGEFVKEYLDATVPELAFGEYWDTCEYTDGVLNYNQDAHRQRTVNWCDRTGGTSAAFDFTTKGILQEAMGRGEYWRLIDSQGRPPGLLGMWPSRAVTFIENHDTGSTLNHWPFPSSHLLEGYAYIITHPGSPCIFYDHFFAEGLGQGIREMIKIRSRLGIQCRSKVLILKAAGDVYAASIDSKIAMKVGPGDWSPGAANLQEAPSRWQSLCEARWGPLTDLQYAAEALAGSWKKLYRSKTETDKKAEQAQNLCPYEVDAFVQRLGCCAAPAGRTTIATFCVDGSGSMASEDFKVMTSFIATAMTGLLAMDINCKVAVVQFSNDVRVEIAPRHLPLDELKRQLDEMTRMNGGTNIALAIKQAGQMLKCEDADAARIIILLTDGRVDTFQGREAVKMAERLADEQANVSIFALGVGRGVEKTEMQKIIGVCGADKVAARYIPLYTLDEAPW</sequence>
<dbReference type="GO" id="GO:0005975">
    <property type="term" value="P:carbohydrate metabolic process"/>
    <property type="evidence" value="ECO:0007669"/>
    <property type="project" value="InterPro"/>
</dbReference>
<dbReference type="InterPro" id="IPR002035">
    <property type="entry name" value="VWF_A"/>
</dbReference>
<evidence type="ECO:0000259" key="10">
    <source>
        <dbReference type="PROSITE" id="PS50234"/>
    </source>
</evidence>
<dbReference type="EC" id="3.2.1.1" evidence="4"/>
<dbReference type="InterPro" id="IPR054502">
    <property type="entry name" value="bHLH-TF_ACT-like_plant"/>
</dbReference>
<dbReference type="SUPFAM" id="SSF55021">
    <property type="entry name" value="ACT-like"/>
    <property type="match status" value="1"/>
</dbReference>
<proteinExistence type="inferred from homology"/>
<feature type="region of interest" description="Disordered" evidence="9">
    <location>
        <begin position="186"/>
        <end position="209"/>
    </location>
</feature>
<comment type="caution">
    <text evidence="12">The sequence shown here is derived from an EMBL/GenBank/DDBJ whole genome shotgun (WGS) entry which is preliminary data.</text>
</comment>
<dbReference type="Pfam" id="PF00092">
    <property type="entry name" value="VWA"/>
    <property type="match status" value="1"/>
</dbReference>
<dbReference type="InterPro" id="IPR036465">
    <property type="entry name" value="vWFA_dom_sf"/>
</dbReference>
<keyword evidence="13" id="KW-1185">Reference proteome</keyword>
<dbReference type="GeneID" id="17040438"/>
<evidence type="ECO:0000256" key="7">
    <source>
        <dbReference type="ARBA" id="ARBA00023295"/>
    </source>
</evidence>
<evidence type="ECO:0000256" key="1">
    <source>
        <dbReference type="ARBA" id="ARBA00000548"/>
    </source>
</evidence>
<dbReference type="eggNOG" id="KOG0471">
    <property type="taxonomic scope" value="Eukaryota"/>
</dbReference>
<evidence type="ECO:0000256" key="3">
    <source>
        <dbReference type="ARBA" id="ARBA00008061"/>
    </source>
</evidence>
<dbReference type="PROSITE" id="PS50234">
    <property type="entry name" value="VWFA"/>
    <property type="match status" value="1"/>
</dbReference>
<dbReference type="STRING" id="574566.I0YVN3"/>
<dbReference type="Pfam" id="PF07821">
    <property type="entry name" value="Alpha-amyl_C2"/>
    <property type="match status" value="1"/>
</dbReference>
<dbReference type="SMART" id="SM00327">
    <property type="entry name" value="VWA"/>
    <property type="match status" value="1"/>
</dbReference>
<dbReference type="Pfam" id="PF22754">
    <property type="entry name" value="bHLH-TF_ACT-like_plant"/>
    <property type="match status" value="1"/>
</dbReference>
<dbReference type="KEGG" id="csl:COCSUDRAFT_47893"/>
<dbReference type="OrthoDB" id="550577at2759"/>
<dbReference type="CDD" id="cd11314">
    <property type="entry name" value="AmyAc_arch_bac_plant_AmyA"/>
    <property type="match status" value="1"/>
</dbReference>
<organism evidence="12 13">
    <name type="scientific">Coccomyxa subellipsoidea (strain C-169)</name>
    <name type="common">Green microalga</name>
    <dbReference type="NCBI Taxonomy" id="574566"/>
    <lineage>
        <taxon>Eukaryota</taxon>
        <taxon>Viridiplantae</taxon>
        <taxon>Chlorophyta</taxon>
        <taxon>core chlorophytes</taxon>
        <taxon>Trebouxiophyceae</taxon>
        <taxon>Trebouxiophyceae incertae sedis</taxon>
        <taxon>Coccomyxaceae</taxon>
        <taxon>Coccomyxa</taxon>
        <taxon>Coccomyxa subellipsoidea</taxon>
    </lineage>
</organism>
<dbReference type="Gene3D" id="3.20.20.80">
    <property type="entry name" value="Glycosidases"/>
    <property type="match status" value="1"/>
</dbReference>
<comment type="catalytic activity">
    <reaction evidence="1">
        <text>Endohydrolysis of (1-&gt;4)-alpha-D-glucosidic linkages in polysaccharides containing three or more (1-&gt;4)-alpha-linked D-glucose units.</text>
        <dbReference type="EC" id="3.2.1.1"/>
    </reaction>
</comment>
<keyword evidence="6" id="KW-0539">Nucleus</keyword>
<gene>
    <name evidence="12" type="ORF">COCSUDRAFT_47893</name>
</gene>
<dbReference type="Gene3D" id="3.40.50.410">
    <property type="entry name" value="von Willebrand factor, type A domain"/>
    <property type="match status" value="1"/>
</dbReference>
<evidence type="ECO:0000256" key="8">
    <source>
        <dbReference type="ARBA" id="ARBA00030238"/>
    </source>
</evidence>
<feature type="domain" description="VWFA" evidence="10">
    <location>
        <begin position="765"/>
        <end position="914"/>
    </location>
</feature>
<dbReference type="GO" id="GO:0004556">
    <property type="term" value="F:alpha-amylase activity"/>
    <property type="evidence" value="ECO:0007669"/>
    <property type="project" value="UniProtKB-EC"/>
</dbReference>
<dbReference type="PRINTS" id="PR00453">
    <property type="entry name" value="VWFADOMAIN"/>
</dbReference>
<dbReference type="InterPro" id="IPR012850">
    <property type="entry name" value="A-amylase_bs_C"/>
</dbReference>
<comment type="subcellular location">
    <subcellularLocation>
        <location evidence="2">Nucleus</location>
    </subcellularLocation>
</comment>
<dbReference type="AlphaFoldDB" id="I0YVN3"/>
<dbReference type="SMART" id="SM00642">
    <property type="entry name" value="Aamy"/>
    <property type="match status" value="1"/>
</dbReference>